<evidence type="ECO:0000256" key="2">
    <source>
        <dbReference type="ARBA" id="ARBA00004429"/>
    </source>
</evidence>
<feature type="domain" description="Cation-transporting P-type ATPase N-terminal" evidence="20">
    <location>
        <begin position="16"/>
        <end position="90"/>
    </location>
</feature>
<dbReference type="InterPro" id="IPR059000">
    <property type="entry name" value="ATPase_P-type_domA"/>
</dbReference>
<dbReference type="SUPFAM" id="SSF81665">
    <property type="entry name" value="Calcium ATPase, transmembrane domain M"/>
    <property type="match status" value="1"/>
</dbReference>
<dbReference type="InterPro" id="IPR036412">
    <property type="entry name" value="HAD-like_sf"/>
</dbReference>
<keyword evidence="8" id="KW-0597">Phosphoprotein</keyword>
<reference evidence="21 22" key="1">
    <citation type="submission" date="2024-10" db="EMBL/GenBank/DDBJ databases">
        <title>The Natural Products Discovery Center: Release of the First 8490 Sequenced Strains for Exploring Actinobacteria Biosynthetic Diversity.</title>
        <authorList>
            <person name="Kalkreuter E."/>
            <person name="Kautsar S.A."/>
            <person name="Yang D."/>
            <person name="Bader C.D."/>
            <person name="Teijaro C.N."/>
            <person name="Fluegel L."/>
            <person name="Davis C.M."/>
            <person name="Simpson J.R."/>
            <person name="Lauterbach L."/>
            <person name="Steele A.D."/>
            <person name="Gui C."/>
            <person name="Meng S."/>
            <person name="Li G."/>
            <person name="Viehrig K."/>
            <person name="Ye F."/>
            <person name="Su P."/>
            <person name="Kiefer A.F."/>
            <person name="Nichols A."/>
            <person name="Cepeda A.J."/>
            <person name="Yan W."/>
            <person name="Fan B."/>
            <person name="Jiang Y."/>
            <person name="Adhikari A."/>
            <person name="Zheng C.-J."/>
            <person name="Schuster L."/>
            <person name="Cowan T.M."/>
            <person name="Smanski M.J."/>
            <person name="Chevrette M.G."/>
            <person name="De Carvalho L.P.S."/>
            <person name="Shen B."/>
        </authorList>
    </citation>
    <scope>NUCLEOTIDE SEQUENCE [LARGE SCALE GENOMIC DNA]</scope>
    <source>
        <strain evidence="21 22">NPDC001281</strain>
    </source>
</reference>
<dbReference type="SFLD" id="SFLDF00027">
    <property type="entry name" value="p-type_atpase"/>
    <property type="match status" value="1"/>
</dbReference>
<comment type="catalytic activity">
    <reaction evidence="18">
        <text>ATP + H2O = ADP + phosphate + H(+)</text>
        <dbReference type="Rhea" id="RHEA:13065"/>
        <dbReference type="ChEBI" id="CHEBI:15377"/>
        <dbReference type="ChEBI" id="CHEBI:15378"/>
        <dbReference type="ChEBI" id="CHEBI:30616"/>
        <dbReference type="ChEBI" id="CHEBI:43474"/>
        <dbReference type="ChEBI" id="CHEBI:456216"/>
    </reaction>
</comment>
<dbReference type="PROSITE" id="PS00154">
    <property type="entry name" value="ATPASE_E1_E2"/>
    <property type="match status" value="1"/>
</dbReference>
<feature type="transmembrane region" description="Helical" evidence="19">
    <location>
        <begin position="299"/>
        <end position="323"/>
    </location>
</feature>
<evidence type="ECO:0000256" key="6">
    <source>
        <dbReference type="ARBA" id="ARBA00022475"/>
    </source>
</evidence>
<accession>A0ABW6VKH7</accession>
<dbReference type="InterPro" id="IPR004014">
    <property type="entry name" value="ATPase_P-typ_cation-transptr_N"/>
</dbReference>
<dbReference type="NCBIfam" id="TIGR01494">
    <property type="entry name" value="ATPase_P-type"/>
    <property type="match status" value="2"/>
</dbReference>
<dbReference type="InterPro" id="IPR001757">
    <property type="entry name" value="P_typ_ATPase"/>
</dbReference>
<feature type="transmembrane region" description="Helical" evidence="19">
    <location>
        <begin position="784"/>
        <end position="802"/>
    </location>
</feature>
<dbReference type="InterPro" id="IPR023299">
    <property type="entry name" value="ATPase_P-typ_cyto_dom_N"/>
</dbReference>
<dbReference type="Gene3D" id="2.70.150.10">
    <property type="entry name" value="Calcium-transporting ATPase, cytoplasmic transduction domain A"/>
    <property type="match status" value="1"/>
</dbReference>
<dbReference type="Pfam" id="PF13246">
    <property type="entry name" value="Cation_ATPase"/>
    <property type="match status" value="1"/>
</dbReference>
<dbReference type="Gene3D" id="3.40.1110.10">
    <property type="entry name" value="Calcium-transporting ATPase, cytoplasmic domain N"/>
    <property type="match status" value="1"/>
</dbReference>
<dbReference type="EMBL" id="JBIAXI010000036">
    <property type="protein sequence ID" value="MFF4778748.1"/>
    <property type="molecule type" value="Genomic_DNA"/>
</dbReference>
<dbReference type="EC" id="7.2.2.14" evidence="4"/>
<dbReference type="SFLD" id="SFLDG00002">
    <property type="entry name" value="C1.7:_P-type_atpase_like"/>
    <property type="match status" value="1"/>
</dbReference>
<dbReference type="SMART" id="SM00831">
    <property type="entry name" value="Cation_ATPase_N"/>
    <property type="match status" value="1"/>
</dbReference>
<dbReference type="Gene3D" id="3.40.50.1000">
    <property type="entry name" value="HAD superfamily/HAD-like"/>
    <property type="match status" value="1"/>
</dbReference>
<keyword evidence="13" id="KW-1278">Translocase</keyword>
<protein>
    <recommendedName>
        <fullName evidence="5">Magnesium-transporting ATPase, P-type 1</fullName>
        <ecNumber evidence="4">7.2.2.14</ecNumber>
    </recommendedName>
    <alternativeName>
        <fullName evidence="16">Mg(2+) transport ATPase, P-type 1</fullName>
    </alternativeName>
</protein>
<comment type="function">
    <text evidence="1">Mediates magnesium influx to the cytosol.</text>
</comment>
<dbReference type="CDD" id="cd02077">
    <property type="entry name" value="P-type_ATPase_Mg"/>
    <property type="match status" value="1"/>
</dbReference>
<dbReference type="PANTHER" id="PTHR42861">
    <property type="entry name" value="CALCIUM-TRANSPORTING ATPASE"/>
    <property type="match status" value="1"/>
</dbReference>
<dbReference type="InterPro" id="IPR006068">
    <property type="entry name" value="ATPase_P-typ_cation-transptr_C"/>
</dbReference>
<dbReference type="InterPro" id="IPR044492">
    <property type="entry name" value="P_typ_ATPase_HD_dom"/>
</dbReference>
<dbReference type="SUPFAM" id="SSF81660">
    <property type="entry name" value="Metal cation-transporting ATPase, ATP-binding domain N"/>
    <property type="match status" value="1"/>
</dbReference>
<dbReference type="Proteomes" id="UP001602119">
    <property type="component" value="Unassembled WGS sequence"/>
</dbReference>
<keyword evidence="12" id="KW-0460">Magnesium</keyword>
<gene>
    <name evidence="21" type="primary">mgtA</name>
    <name evidence="21" type="ORF">ACFY05_38580</name>
</gene>
<feature type="transmembrane region" description="Helical" evidence="19">
    <location>
        <begin position="846"/>
        <end position="868"/>
    </location>
</feature>
<dbReference type="PRINTS" id="PR01836">
    <property type="entry name" value="MGATPASE"/>
</dbReference>
<feature type="transmembrane region" description="Helical" evidence="19">
    <location>
        <begin position="70"/>
        <end position="87"/>
    </location>
</feature>
<evidence type="ECO:0000256" key="8">
    <source>
        <dbReference type="ARBA" id="ARBA00022553"/>
    </source>
</evidence>
<dbReference type="InterPro" id="IPR008250">
    <property type="entry name" value="ATPase_P-typ_transduc_dom_A_sf"/>
</dbReference>
<evidence type="ECO:0000256" key="17">
    <source>
        <dbReference type="ARBA" id="ARBA00047295"/>
    </source>
</evidence>
<evidence type="ECO:0000256" key="14">
    <source>
        <dbReference type="ARBA" id="ARBA00022989"/>
    </source>
</evidence>
<evidence type="ECO:0000256" key="12">
    <source>
        <dbReference type="ARBA" id="ARBA00022842"/>
    </source>
</evidence>
<evidence type="ECO:0000256" key="19">
    <source>
        <dbReference type="SAM" id="Phobius"/>
    </source>
</evidence>
<comment type="caution">
    <text evidence="21">The sequence shown here is derived from an EMBL/GenBank/DDBJ whole genome shotgun (WGS) entry which is preliminary data.</text>
</comment>
<evidence type="ECO:0000256" key="1">
    <source>
        <dbReference type="ARBA" id="ARBA00003954"/>
    </source>
</evidence>
<dbReference type="SFLD" id="SFLDS00003">
    <property type="entry name" value="Haloacid_Dehalogenase"/>
    <property type="match status" value="1"/>
</dbReference>
<keyword evidence="22" id="KW-1185">Reference proteome</keyword>
<feature type="transmembrane region" description="Helical" evidence="19">
    <location>
        <begin position="93"/>
        <end position="110"/>
    </location>
</feature>
<keyword evidence="11" id="KW-0067">ATP-binding</keyword>
<evidence type="ECO:0000256" key="11">
    <source>
        <dbReference type="ARBA" id="ARBA00022840"/>
    </source>
</evidence>
<evidence type="ECO:0000256" key="7">
    <source>
        <dbReference type="ARBA" id="ARBA00022519"/>
    </source>
</evidence>
<dbReference type="InterPro" id="IPR006415">
    <property type="entry name" value="P-type_ATPase_IIIB"/>
</dbReference>
<dbReference type="NCBIfam" id="NF011702">
    <property type="entry name" value="PRK15122.1"/>
    <property type="match status" value="1"/>
</dbReference>
<feature type="transmembrane region" description="Helical" evidence="19">
    <location>
        <begin position="814"/>
        <end position="834"/>
    </location>
</feature>
<feature type="transmembrane region" description="Helical" evidence="19">
    <location>
        <begin position="269"/>
        <end position="287"/>
    </location>
</feature>
<name>A0ABW6VKH7_MICFU</name>
<comment type="catalytic activity">
    <reaction evidence="17">
        <text>Mg(2+)(out) + ATP + H2O = Mg(2+)(in) + ADP + phosphate + H(+)</text>
        <dbReference type="Rhea" id="RHEA:10260"/>
        <dbReference type="ChEBI" id="CHEBI:15377"/>
        <dbReference type="ChEBI" id="CHEBI:15378"/>
        <dbReference type="ChEBI" id="CHEBI:18420"/>
        <dbReference type="ChEBI" id="CHEBI:30616"/>
        <dbReference type="ChEBI" id="CHEBI:43474"/>
        <dbReference type="ChEBI" id="CHEBI:456216"/>
        <dbReference type="EC" id="7.2.2.14"/>
    </reaction>
</comment>
<evidence type="ECO:0000313" key="21">
    <source>
        <dbReference type="EMBL" id="MFF4778748.1"/>
    </source>
</evidence>
<comment type="similarity">
    <text evidence="3">Belongs to the cation transport ATPase (P-type) (TC 3.A.3) family. Type IIIB subfamily.</text>
</comment>
<dbReference type="Gene3D" id="1.20.1110.10">
    <property type="entry name" value="Calcium-transporting ATPase, transmembrane domain"/>
    <property type="match status" value="1"/>
</dbReference>
<dbReference type="NCBIfam" id="TIGR01524">
    <property type="entry name" value="ATPase-IIIB_Mg"/>
    <property type="match status" value="1"/>
</dbReference>
<dbReference type="Pfam" id="PF00690">
    <property type="entry name" value="Cation_ATPase_N"/>
    <property type="match status" value="1"/>
</dbReference>
<dbReference type="InterPro" id="IPR023298">
    <property type="entry name" value="ATPase_P-typ_TM_dom_sf"/>
</dbReference>
<evidence type="ECO:0000256" key="15">
    <source>
        <dbReference type="ARBA" id="ARBA00023136"/>
    </source>
</evidence>
<keyword evidence="15 19" id="KW-0472">Membrane</keyword>
<dbReference type="SUPFAM" id="SSF81653">
    <property type="entry name" value="Calcium ATPase, transduction domain A"/>
    <property type="match status" value="1"/>
</dbReference>
<sequence>MNAISEATTRIGADLAATASTPYQEVLRTLDSRRDGLTGREAARRLERYGPNVVDHDRPPHWTIQLASTFKNPFILVLVCLDVVFLLTDDIQGVLTLTTMVLVSVLLRFWQEFRSTKAAEALKAMVTTTATVLRRPGADARPVEHEVPIERLVPGDVVRLSAGDMVPADCRLLTAKDLSVSQAVLSGESLPVEKYDTLAEVAEKSADGPGPAAGPLEAAGLCLMGTSVVSGTATAVVLATGASTYFGSMAKGLVGARPETGFDRGVRSVSWVLIRFMLVMVPIVLVVNGLTKGDWFEAFLFAISVAVGLTPEMLPVIVTANLARGAVAMSKRKVIVKRLNAIQNFGAMDVLCTDKTGTLTVDRIALERHLDPLGAPDDEVLEYAYLNSSFQTGLKNVLDRAIVDHVQEADRLLADARFTKIDEIPFDFARRRMSVVLRREPDRHVIITKGAVEEVLAVCSAVRRNGVDEPLTALLREEVLATAEEQNREGLRVLAVAARTVPAERNVYGVTDEDELTLIGFVAFLDPAKASAAAAIDALAGNGVTVKVLTGDNDLVAAKVCRDVGLDAGRIVLGDALDGLDDDELRELAERTTVFAKVNPVQKARVIRALQSGGRTVGFMGDGINDAAALRDADVGISVDTAVDIAKEAADIILLEKDLTVLEQGVIEGRRTFGNIMKYIKMTASSNFGNVFSVLVASAFLPFLPMLAVHLLVQNLCYDLSQLSIPWDRMDREYLRKPRKWAAGDLSRFMLCVGPISSIFDITTYCVMWWVFSADTVAEQALFQSGWFIEGLLSQTLIVHLIRTRRIPFVQSRAATPVLLLTGLIMAIGVYLPFSPLAATLQMRPLPLAYFPILVATLLAYCALTQFVKTRYIRRFGTWL</sequence>
<evidence type="ECO:0000256" key="4">
    <source>
        <dbReference type="ARBA" id="ARBA00012786"/>
    </source>
</evidence>
<keyword evidence="14 19" id="KW-1133">Transmembrane helix</keyword>
<dbReference type="InterPro" id="IPR018303">
    <property type="entry name" value="ATPase_P-typ_P_site"/>
</dbReference>
<evidence type="ECO:0000256" key="10">
    <source>
        <dbReference type="ARBA" id="ARBA00022741"/>
    </source>
</evidence>
<feature type="transmembrane region" description="Helical" evidence="19">
    <location>
        <begin position="748"/>
        <end position="772"/>
    </location>
</feature>
<dbReference type="Pfam" id="PF00689">
    <property type="entry name" value="Cation_ATPase_C"/>
    <property type="match status" value="1"/>
</dbReference>
<evidence type="ECO:0000256" key="18">
    <source>
        <dbReference type="ARBA" id="ARBA00049360"/>
    </source>
</evidence>
<organism evidence="21 22">
    <name type="scientific">Microtetraspora fusca</name>
    <dbReference type="NCBI Taxonomy" id="1997"/>
    <lineage>
        <taxon>Bacteria</taxon>
        <taxon>Bacillati</taxon>
        <taxon>Actinomycetota</taxon>
        <taxon>Actinomycetes</taxon>
        <taxon>Streptosporangiales</taxon>
        <taxon>Streptosporangiaceae</taxon>
        <taxon>Microtetraspora</taxon>
    </lineage>
</organism>
<dbReference type="InterPro" id="IPR023214">
    <property type="entry name" value="HAD_sf"/>
</dbReference>
<evidence type="ECO:0000313" key="22">
    <source>
        <dbReference type="Proteomes" id="UP001602119"/>
    </source>
</evidence>
<keyword evidence="10" id="KW-0547">Nucleotide-binding</keyword>
<dbReference type="RefSeq" id="WP_387347341.1">
    <property type="nucleotide sequence ID" value="NZ_JBIAXI010000036.1"/>
</dbReference>
<keyword evidence="7" id="KW-0997">Cell inner membrane</keyword>
<proteinExistence type="inferred from homology"/>
<evidence type="ECO:0000256" key="16">
    <source>
        <dbReference type="ARBA" id="ARBA00029806"/>
    </source>
</evidence>
<evidence type="ECO:0000259" key="20">
    <source>
        <dbReference type="SMART" id="SM00831"/>
    </source>
</evidence>
<evidence type="ECO:0000256" key="5">
    <source>
        <dbReference type="ARBA" id="ARBA00013555"/>
    </source>
</evidence>
<evidence type="ECO:0000256" key="9">
    <source>
        <dbReference type="ARBA" id="ARBA00022692"/>
    </source>
</evidence>
<evidence type="ECO:0000256" key="3">
    <source>
        <dbReference type="ARBA" id="ARBA00008746"/>
    </source>
</evidence>
<keyword evidence="6" id="KW-1003">Cell membrane</keyword>
<comment type="subcellular location">
    <subcellularLocation>
        <location evidence="2">Cell inner membrane</location>
        <topology evidence="2">Multi-pass membrane protein</topology>
    </subcellularLocation>
</comment>
<dbReference type="Pfam" id="PF00122">
    <property type="entry name" value="E1-E2_ATPase"/>
    <property type="match status" value="1"/>
</dbReference>
<evidence type="ECO:0000256" key="13">
    <source>
        <dbReference type="ARBA" id="ARBA00022967"/>
    </source>
</evidence>
<keyword evidence="9 19" id="KW-0812">Transmembrane</keyword>
<dbReference type="SUPFAM" id="SSF56784">
    <property type="entry name" value="HAD-like"/>
    <property type="match status" value="1"/>
</dbReference>